<reference evidence="1" key="1">
    <citation type="submission" date="2024-07" db="EMBL/GenBank/DDBJ databases">
        <authorList>
            <person name="Biller S.J."/>
        </authorList>
    </citation>
    <scope>NUCLEOTIDE SEQUENCE</scope>
    <source>
        <strain evidence="1">WC2409</strain>
    </source>
</reference>
<name>A0AB39W7K8_9FLAO</name>
<dbReference type="EMBL" id="CP165625">
    <property type="protein sequence ID" value="XDU96476.1"/>
    <property type="molecule type" value="Genomic_DNA"/>
</dbReference>
<gene>
    <name evidence="1" type="ORF">AB3G34_05040</name>
</gene>
<organism evidence="1">
    <name type="scientific">Flavobacterium sp. WC2409</name>
    <dbReference type="NCBI Taxonomy" id="3234139"/>
    <lineage>
        <taxon>Bacteria</taxon>
        <taxon>Pseudomonadati</taxon>
        <taxon>Bacteroidota</taxon>
        <taxon>Flavobacteriia</taxon>
        <taxon>Flavobacteriales</taxon>
        <taxon>Flavobacteriaceae</taxon>
        <taxon>Flavobacterium</taxon>
    </lineage>
</organism>
<accession>A0AB39W7K8</accession>
<evidence type="ECO:0008006" key="2">
    <source>
        <dbReference type="Google" id="ProtNLM"/>
    </source>
</evidence>
<dbReference type="PROSITE" id="PS51257">
    <property type="entry name" value="PROKAR_LIPOPROTEIN"/>
    <property type="match status" value="1"/>
</dbReference>
<proteinExistence type="predicted"/>
<protein>
    <recommendedName>
        <fullName evidence="2">Lipoprotein</fullName>
    </recommendedName>
</protein>
<dbReference type="AlphaFoldDB" id="A0AB39W7K8"/>
<evidence type="ECO:0000313" key="1">
    <source>
        <dbReference type="EMBL" id="XDU96476.1"/>
    </source>
</evidence>
<sequence>MKNILLLISFILLLGCKNENNLENENTKSKTQEVYSEIVDNKLVYAVINSALLNRDKENIIKNCDAVINRKTTVFINYDSTFIKKFDTIFNENEKKFILKQYKNGNHFILDQSFVENKKVIEIDTTIFYSEKKKKSFWKKINEDNKCISFIYVPLFNLKKDLAIVECGTRGETGIFIYKLESNGKWKLNKTVEKIIE</sequence>
<dbReference type="RefSeq" id="WP_369753636.1">
    <property type="nucleotide sequence ID" value="NZ_CP165625.1"/>
</dbReference>